<dbReference type="AlphaFoldDB" id="A0A6G1QN28"/>
<keyword evidence="3" id="KW-1185">Reference proteome</keyword>
<proteinExistence type="predicted"/>
<accession>A0A6G1QN28</accession>
<name>A0A6G1QN28_CHAAH</name>
<evidence type="ECO:0000313" key="2">
    <source>
        <dbReference type="EMBL" id="KAF3703877.1"/>
    </source>
</evidence>
<feature type="region of interest" description="Disordered" evidence="1">
    <location>
        <begin position="1"/>
        <end position="32"/>
    </location>
</feature>
<dbReference type="Proteomes" id="UP000503349">
    <property type="component" value="Chromosome 19"/>
</dbReference>
<organism evidence="2 3">
    <name type="scientific">Channa argus</name>
    <name type="common">Northern snakehead</name>
    <name type="synonym">Ophicephalus argus</name>
    <dbReference type="NCBI Taxonomy" id="215402"/>
    <lineage>
        <taxon>Eukaryota</taxon>
        <taxon>Metazoa</taxon>
        <taxon>Chordata</taxon>
        <taxon>Craniata</taxon>
        <taxon>Vertebrata</taxon>
        <taxon>Euteleostomi</taxon>
        <taxon>Actinopterygii</taxon>
        <taxon>Neopterygii</taxon>
        <taxon>Teleostei</taxon>
        <taxon>Neoteleostei</taxon>
        <taxon>Acanthomorphata</taxon>
        <taxon>Anabantaria</taxon>
        <taxon>Anabantiformes</taxon>
        <taxon>Channoidei</taxon>
        <taxon>Channidae</taxon>
        <taxon>Channa</taxon>
    </lineage>
</organism>
<reference evidence="2 3" key="1">
    <citation type="submission" date="2019-02" db="EMBL/GenBank/DDBJ databases">
        <title>Opniocepnalus argus genome.</title>
        <authorList>
            <person name="Zhou C."/>
            <person name="Xiao S."/>
        </authorList>
    </citation>
    <scope>NUCLEOTIDE SEQUENCE [LARGE SCALE GENOMIC DNA]</scope>
    <source>
        <strain evidence="2">OARG1902GOOAL</strain>
        <tissue evidence="2">Muscle</tissue>
    </source>
</reference>
<dbReference type="EMBL" id="CM015730">
    <property type="protein sequence ID" value="KAF3703877.1"/>
    <property type="molecule type" value="Genomic_DNA"/>
</dbReference>
<evidence type="ECO:0000256" key="1">
    <source>
        <dbReference type="SAM" id="MobiDB-lite"/>
    </source>
</evidence>
<sequence length="84" mass="9267">MKVCDGHKDGHSADERTDAPGNTPGCSLHPLDAHDEKQSSQLVFPVVIYLLTKHNQELMDFSLKPSVTKLMCMRTSSNGLPPDF</sequence>
<evidence type="ECO:0000313" key="3">
    <source>
        <dbReference type="Proteomes" id="UP000503349"/>
    </source>
</evidence>
<feature type="compositionally biased region" description="Basic and acidic residues" evidence="1">
    <location>
        <begin position="1"/>
        <end position="18"/>
    </location>
</feature>
<protein>
    <submittedName>
        <fullName evidence="2">Uncharacterized protein</fullName>
    </submittedName>
</protein>
<gene>
    <name evidence="2" type="ORF">EXN66_Car019565</name>
</gene>
<reference evidence="3" key="2">
    <citation type="submission" date="2019-02" db="EMBL/GenBank/DDBJ databases">
        <title>Opniocepnalus argus Var Kimnra genome.</title>
        <authorList>
            <person name="Zhou C."/>
            <person name="Xiao S."/>
        </authorList>
    </citation>
    <scope>NUCLEOTIDE SEQUENCE [LARGE SCALE GENOMIC DNA]</scope>
</reference>